<comment type="caution">
    <text evidence="1">The sequence shown here is derived from an EMBL/GenBank/DDBJ whole genome shotgun (WGS) entry which is preliminary data.</text>
</comment>
<proteinExistence type="predicted"/>
<protein>
    <submittedName>
        <fullName evidence="1">Uncharacterized protein</fullName>
    </submittedName>
</protein>
<accession>A0A2S8AGH1</accession>
<name>A0A2S8AGH1_9FLAO</name>
<dbReference type="AlphaFoldDB" id="A0A2S8AGH1"/>
<dbReference type="EMBL" id="PSZM01000001">
    <property type="protein sequence ID" value="PQL95485.1"/>
    <property type="molecule type" value="Genomic_DNA"/>
</dbReference>
<organism evidence="1 2">
    <name type="scientific">Apibacter adventoris</name>
    <dbReference type="NCBI Taxonomy" id="1679466"/>
    <lineage>
        <taxon>Bacteria</taxon>
        <taxon>Pseudomonadati</taxon>
        <taxon>Bacteroidota</taxon>
        <taxon>Flavobacteriia</taxon>
        <taxon>Flavobacteriales</taxon>
        <taxon>Weeksellaceae</taxon>
        <taxon>Apibacter</taxon>
    </lineage>
</organism>
<evidence type="ECO:0000313" key="2">
    <source>
        <dbReference type="Proteomes" id="UP000238042"/>
    </source>
</evidence>
<evidence type="ECO:0000313" key="1">
    <source>
        <dbReference type="EMBL" id="PQL95485.1"/>
    </source>
</evidence>
<keyword evidence="2" id="KW-1185">Reference proteome</keyword>
<gene>
    <name evidence="1" type="ORF">C4S77_01440</name>
</gene>
<dbReference type="Proteomes" id="UP000238042">
    <property type="component" value="Unassembled WGS sequence"/>
</dbReference>
<sequence>MIFATKLQTLFTIKIISVNKLSIINKIYLKCIETINYLNQREFINLFFKDLFIKNHIKFNKMCR</sequence>
<reference evidence="1 2" key="1">
    <citation type="submission" date="2018-02" db="EMBL/GenBank/DDBJ databases">
        <title>Genome sequences of Apibacter spp., gut symbionts of Asian honey bees.</title>
        <authorList>
            <person name="Kwong W.K."/>
            <person name="Steele M.I."/>
            <person name="Moran N.A."/>
        </authorList>
    </citation>
    <scope>NUCLEOTIDE SEQUENCE [LARGE SCALE GENOMIC DNA]</scope>
    <source>
        <strain evidence="2">wkB301</strain>
    </source>
</reference>